<dbReference type="SMART" id="SM00382">
    <property type="entry name" value="AAA"/>
    <property type="match status" value="1"/>
</dbReference>
<dbReference type="SUPFAM" id="SSF52540">
    <property type="entry name" value="P-loop containing nucleoside triphosphate hydrolases"/>
    <property type="match status" value="1"/>
</dbReference>
<dbReference type="PROSITE" id="PS50929">
    <property type="entry name" value="ABC_TM1F"/>
    <property type="match status" value="1"/>
</dbReference>
<dbReference type="InterPro" id="IPR039421">
    <property type="entry name" value="Type_1_exporter"/>
</dbReference>
<feature type="transmembrane region" description="Helical" evidence="7">
    <location>
        <begin position="52"/>
        <end position="76"/>
    </location>
</feature>
<keyword evidence="11" id="KW-1185">Reference proteome</keyword>
<sequence length="580" mass="64290">MLKLFKHLKPYSKQLTFILVLLFVQTMAQLYLPTLLSEIVDTGIINGDVNYILKIGGLMILVAFIGSIATIFASFVSSKVAMGFGRDIRRKIFTKAESFSLGEFDKVGTASLITRTTNDVNQVQQVLIMILRMMVTAPLTCIGGIIMAISVDKDLSLILLVSMPLVLIAIGLIGKKGMPRFKAMQVKLDKIKKILRENLTGIRVIRAFNKQKFEVKRFEEANNDFTENAIKVNKIIALLMPILMLILNVTSVAILWFGAKRIDVNAMEVGNLMAFLQYVMQIMFSLIMVSMLFIMIPRASASADRINEVLSINPEIVDKESTNDKTTKKGYVKFDNVSFFYPGAESPAVSNISFETKPGETTAIIGGTGSGKSTILNLLERFYDASEGKILVDDIDIKDMSQQSLREKIGFVPQKAVLFSGTIAENLRYGKEDATAEDLVHASKIAQAYDFISEKENNFDSIVEQGGRNFSGGQKQRLAIARALIRKPEIYVFDDSFSALDFKTDSKLRAALKSETKESAVIIVAQRVSTIMDADRILVLDDGNVVGMGTHKELLDNCAIYKEIASSQLSEEELSNEHGK</sequence>
<dbReference type="InterPro" id="IPR036640">
    <property type="entry name" value="ABC1_TM_sf"/>
</dbReference>
<dbReference type="Pfam" id="PF00005">
    <property type="entry name" value="ABC_tran"/>
    <property type="match status" value="1"/>
</dbReference>
<dbReference type="Proteomes" id="UP001501764">
    <property type="component" value="Unassembled WGS sequence"/>
</dbReference>
<dbReference type="EMBL" id="BAAACO010000002">
    <property type="protein sequence ID" value="GAA0860000.1"/>
    <property type="molecule type" value="Genomic_DNA"/>
</dbReference>
<dbReference type="Pfam" id="PF00664">
    <property type="entry name" value="ABC_membrane"/>
    <property type="match status" value="1"/>
</dbReference>
<dbReference type="InterPro" id="IPR011527">
    <property type="entry name" value="ABC1_TM_dom"/>
</dbReference>
<gene>
    <name evidence="10" type="ORF">GCM10008916_24380</name>
</gene>
<feature type="domain" description="ABC transporter" evidence="8">
    <location>
        <begin position="332"/>
        <end position="567"/>
    </location>
</feature>
<dbReference type="InterPro" id="IPR017871">
    <property type="entry name" value="ABC_transporter-like_CS"/>
</dbReference>
<keyword evidence="6 7" id="KW-0472">Membrane</keyword>
<organism evidence="10 11">
    <name type="scientific">Clostridium nitritogenes</name>
    <dbReference type="NCBI Taxonomy" id="83340"/>
    <lineage>
        <taxon>Bacteria</taxon>
        <taxon>Bacillati</taxon>
        <taxon>Bacillota</taxon>
        <taxon>Clostridia</taxon>
        <taxon>Eubacteriales</taxon>
        <taxon>Clostridiaceae</taxon>
        <taxon>Clostridium</taxon>
    </lineage>
</organism>
<accession>A0ABN1LTR1</accession>
<dbReference type="InterPro" id="IPR003593">
    <property type="entry name" value="AAA+_ATPase"/>
</dbReference>
<dbReference type="Gene3D" id="1.20.1560.10">
    <property type="entry name" value="ABC transporter type 1, transmembrane domain"/>
    <property type="match status" value="1"/>
</dbReference>
<evidence type="ECO:0000256" key="1">
    <source>
        <dbReference type="ARBA" id="ARBA00004651"/>
    </source>
</evidence>
<dbReference type="InterPro" id="IPR027417">
    <property type="entry name" value="P-loop_NTPase"/>
</dbReference>
<keyword evidence="2 7" id="KW-0812">Transmembrane</keyword>
<keyword evidence="5 7" id="KW-1133">Transmembrane helix</keyword>
<feature type="domain" description="ABC transmembrane type-1" evidence="9">
    <location>
        <begin position="17"/>
        <end position="298"/>
    </location>
</feature>
<dbReference type="SUPFAM" id="SSF90123">
    <property type="entry name" value="ABC transporter transmembrane region"/>
    <property type="match status" value="1"/>
</dbReference>
<reference evidence="10 11" key="1">
    <citation type="journal article" date="2019" name="Int. J. Syst. Evol. Microbiol.">
        <title>The Global Catalogue of Microorganisms (GCM) 10K type strain sequencing project: providing services to taxonomists for standard genome sequencing and annotation.</title>
        <authorList>
            <consortium name="The Broad Institute Genomics Platform"/>
            <consortium name="The Broad Institute Genome Sequencing Center for Infectious Disease"/>
            <person name="Wu L."/>
            <person name="Ma J."/>
        </authorList>
    </citation>
    <scope>NUCLEOTIDE SEQUENCE [LARGE SCALE GENOMIC DNA]</scope>
    <source>
        <strain evidence="10 11">JCM 6485</strain>
    </source>
</reference>
<evidence type="ECO:0000256" key="2">
    <source>
        <dbReference type="ARBA" id="ARBA00022692"/>
    </source>
</evidence>
<evidence type="ECO:0000259" key="9">
    <source>
        <dbReference type="PROSITE" id="PS50929"/>
    </source>
</evidence>
<dbReference type="PROSITE" id="PS50893">
    <property type="entry name" value="ABC_TRANSPORTER_2"/>
    <property type="match status" value="1"/>
</dbReference>
<name>A0ABN1LTR1_9CLOT</name>
<dbReference type="InterPro" id="IPR003439">
    <property type="entry name" value="ABC_transporter-like_ATP-bd"/>
</dbReference>
<feature type="transmembrane region" description="Helical" evidence="7">
    <location>
        <begin position="235"/>
        <end position="258"/>
    </location>
</feature>
<dbReference type="GO" id="GO:0005524">
    <property type="term" value="F:ATP binding"/>
    <property type="evidence" value="ECO:0007669"/>
    <property type="project" value="UniProtKB-KW"/>
</dbReference>
<feature type="transmembrane region" description="Helical" evidence="7">
    <location>
        <begin position="278"/>
        <end position="296"/>
    </location>
</feature>
<dbReference type="RefSeq" id="WP_346026083.1">
    <property type="nucleotide sequence ID" value="NZ_BAAACO010000002.1"/>
</dbReference>
<dbReference type="PANTHER" id="PTHR43394">
    <property type="entry name" value="ATP-DEPENDENT PERMEASE MDL1, MITOCHONDRIAL"/>
    <property type="match status" value="1"/>
</dbReference>
<comment type="subcellular location">
    <subcellularLocation>
        <location evidence="1">Cell membrane</location>
        <topology evidence="1">Multi-pass membrane protein</topology>
    </subcellularLocation>
</comment>
<dbReference type="Gene3D" id="3.40.50.300">
    <property type="entry name" value="P-loop containing nucleotide triphosphate hydrolases"/>
    <property type="match status" value="1"/>
</dbReference>
<evidence type="ECO:0000313" key="11">
    <source>
        <dbReference type="Proteomes" id="UP001501764"/>
    </source>
</evidence>
<dbReference type="CDD" id="cd18548">
    <property type="entry name" value="ABC_6TM_Tm287_like"/>
    <property type="match status" value="1"/>
</dbReference>
<evidence type="ECO:0000256" key="4">
    <source>
        <dbReference type="ARBA" id="ARBA00022840"/>
    </source>
</evidence>
<keyword evidence="4 10" id="KW-0067">ATP-binding</keyword>
<keyword evidence="3" id="KW-0547">Nucleotide-binding</keyword>
<feature type="transmembrane region" description="Helical" evidence="7">
    <location>
        <begin position="155"/>
        <end position="174"/>
    </location>
</feature>
<evidence type="ECO:0000256" key="5">
    <source>
        <dbReference type="ARBA" id="ARBA00022989"/>
    </source>
</evidence>
<evidence type="ECO:0000256" key="6">
    <source>
        <dbReference type="ARBA" id="ARBA00023136"/>
    </source>
</evidence>
<evidence type="ECO:0000313" key="10">
    <source>
        <dbReference type="EMBL" id="GAA0860000.1"/>
    </source>
</evidence>
<proteinExistence type="predicted"/>
<evidence type="ECO:0000256" key="3">
    <source>
        <dbReference type="ARBA" id="ARBA00022741"/>
    </source>
</evidence>
<evidence type="ECO:0000259" key="8">
    <source>
        <dbReference type="PROSITE" id="PS50893"/>
    </source>
</evidence>
<feature type="transmembrane region" description="Helical" evidence="7">
    <location>
        <begin position="126"/>
        <end position="149"/>
    </location>
</feature>
<protein>
    <submittedName>
        <fullName evidence="10">ABC transporter ATP-binding protein</fullName>
    </submittedName>
</protein>
<dbReference type="PROSITE" id="PS00211">
    <property type="entry name" value="ABC_TRANSPORTER_1"/>
    <property type="match status" value="1"/>
</dbReference>
<evidence type="ECO:0000256" key="7">
    <source>
        <dbReference type="SAM" id="Phobius"/>
    </source>
</evidence>
<dbReference type="PANTHER" id="PTHR43394:SF1">
    <property type="entry name" value="ATP-BINDING CASSETTE SUB-FAMILY B MEMBER 10, MITOCHONDRIAL"/>
    <property type="match status" value="1"/>
</dbReference>
<comment type="caution">
    <text evidence="10">The sequence shown here is derived from an EMBL/GenBank/DDBJ whole genome shotgun (WGS) entry which is preliminary data.</text>
</comment>